<gene>
    <name evidence="1" type="ORF">THIAE_04650</name>
</gene>
<protein>
    <submittedName>
        <fullName evidence="1">Toxin</fullName>
    </submittedName>
</protein>
<dbReference type="HOGENOM" id="CLU_186687_0_0_6"/>
<keyword evidence="2" id="KW-1185">Reference proteome</keyword>
<dbReference type="InParanoid" id="W0DV94"/>
<dbReference type="AlphaFoldDB" id="W0DV94"/>
<evidence type="ECO:0000313" key="2">
    <source>
        <dbReference type="Proteomes" id="UP000005380"/>
    </source>
</evidence>
<sequence length="91" mass="10468">MFEWNEEKNKLLKKERGIGFEDIVMAIDDGGILDVLDHPDQSRYPGQKIYVVSALGYVYMVPYVRSEQAIFLKTIIPSRKAKKQYLGDSNV</sequence>
<dbReference type="EMBL" id="CP007030">
    <property type="protein sequence ID" value="AHF01173.1"/>
    <property type="molecule type" value="Genomic_DNA"/>
</dbReference>
<dbReference type="eggNOG" id="COG2929">
    <property type="taxonomic scope" value="Bacteria"/>
</dbReference>
<dbReference type="STRING" id="717772.THIAE_04650"/>
<name>W0DV94_9GAMM</name>
<dbReference type="Proteomes" id="UP000005380">
    <property type="component" value="Chromosome"/>
</dbReference>
<reference evidence="1 2" key="1">
    <citation type="submission" date="2013-12" db="EMBL/GenBank/DDBJ databases">
        <authorList>
            <consortium name="DOE Joint Genome Institute"/>
            <person name="Kappler U."/>
            <person name="Huntemann M."/>
            <person name="Han J."/>
            <person name="Chen A."/>
            <person name="Kyrpides N."/>
            <person name="Mavromatis K."/>
            <person name="Markowitz V."/>
            <person name="Palaniappan K."/>
            <person name="Ivanova N."/>
            <person name="Schaumberg A."/>
            <person name="Pati A."/>
            <person name="Liolios K."/>
            <person name="Nordberg H.P."/>
            <person name="Cantor M.N."/>
            <person name="Hua S.X."/>
            <person name="Woyke T."/>
        </authorList>
    </citation>
    <scope>NUCLEOTIDE SEQUENCE [LARGE SCALE GENOMIC DNA]</scope>
    <source>
        <strain evidence="2">AL2</strain>
    </source>
</reference>
<proteinExistence type="predicted"/>
<dbReference type="KEGG" id="tao:THIAE_04650"/>
<organism evidence="1 2">
    <name type="scientific">Thiomicrospira aerophila AL3</name>
    <dbReference type="NCBI Taxonomy" id="717772"/>
    <lineage>
        <taxon>Bacteria</taxon>
        <taxon>Pseudomonadati</taxon>
        <taxon>Pseudomonadota</taxon>
        <taxon>Gammaproteobacteria</taxon>
        <taxon>Thiotrichales</taxon>
        <taxon>Piscirickettsiaceae</taxon>
        <taxon>Thiomicrospira</taxon>
    </lineage>
</organism>
<dbReference type="RefSeq" id="WP_006459023.1">
    <property type="nucleotide sequence ID" value="NZ_CP007030.1"/>
</dbReference>
<accession>W0DV94</accession>
<evidence type="ECO:0000313" key="1">
    <source>
        <dbReference type="EMBL" id="AHF01173.1"/>
    </source>
</evidence>